<feature type="non-terminal residue" evidence="2">
    <location>
        <position position="1"/>
    </location>
</feature>
<dbReference type="AlphaFoldDB" id="A0A813LX21"/>
<gene>
    <name evidence="2" type="ORF">PGLA2088_LOCUS49944</name>
</gene>
<dbReference type="EMBL" id="CAJNNW010037238">
    <property type="protein sequence ID" value="CAE8740236.1"/>
    <property type="molecule type" value="Genomic_DNA"/>
</dbReference>
<dbReference type="Proteomes" id="UP000626109">
    <property type="component" value="Unassembled WGS sequence"/>
</dbReference>
<feature type="compositionally biased region" description="Low complexity" evidence="1">
    <location>
        <begin position="254"/>
        <end position="266"/>
    </location>
</feature>
<proteinExistence type="predicted"/>
<name>A0A813LX21_POLGL</name>
<feature type="non-terminal residue" evidence="2">
    <location>
        <position position="404"/>
    </location>
</feature>
<protein>
    <submittedName>
        <fullName evidence="2">Uncharacterized protein</fullName>
    </submittedName>
</protein>
<accession>A0A813LX21</accession>
<comment type="caution">
    <text evidence="2">The sequence shown here is derived from an EMBL/GenBank/DDBJ whole genome shotgun (WGS) entry which is preliminary data.</text>
</comment>
<feature type="region of interest" description="Disordered" evidence="1">
    <location>
        <begin position="235"/>
        <end position="268"/>
    </location>
</feature>
<reference evidence="2" key="1">
    <citation type="submission" date="2021-02" db="EMBL/GenBank/DDBJ databases">
        <authorList>
            <person name="Dougan E. K."/>
            <person name="Rhodes N."/>
            <person name="Thang M."/>
            <person name="Chan C."/>
        </authorList>
    </citation>
    <scope>NUCLEOTIDE SEQUENCE</scope>
</reference>
<sequence>ADTKEACKVVCCEDLEGINIVGWAHTAMVGETVCLLESLDPLESATLKMTTVFSKSFTLPDLAASICSRWAGSTRFDTLRLFRAVQNLTLRGIIIPQAQPRKHLDVQPDSKDTKVTDSTRELQRYEMNNVLIRKVGGAMLLEAQKKVVKRQALIDRALARDLPARMEEVQLKKLEPHIPWLGPWIALHSIQAASIAEQHSRALRELLARTLSSAELQARAASVAGLSSSLASTLSAPGPTSPLLVPLSGDGLLESPRSPSSASPEPGRWWEVLGVPANNVTIASRAGGAPQRPQDQKCLSAQTLQESLDAAELRCTTGALDEEDQRALRTMVEWRYGQALASGLREEELLTDSHAVQLASWHAPEGQEASASLPAELLDAAQRCGGSLTATLDAAFREPEDLQE</sequence>
<evidence type="ECO:0000256" key="1">
    <source>
        <dbReference type="SAM" id="MobiDB-lite"/>
    </source>
</evidence>
<organism evidence="2 3">
    <name type="scientific">Polarella glacialis</name>
    <name type="common">Dinoflagellate</name>
    <dbReference type="NCBI Taxonomy" id="89957"/>
    <lineage>
        <taxon>Eukaryota</taxon>
        <taxon>Sar</taxon>
        <taxon>Alveolata</taxon>
        <taxon>Dinophyceae</taxon>
        <taxon>Suessiales</taxon>
        <taxon>Suessiaceae</taxon>
        <taxon>Polarella</taxon>
    </lineage>
</organism>
<evidence type="ECO:0000313" key="2">
    <source>
        <dbReference type="EMBL" id="CAE8740236.1"/>
    </source>
</evidence>
<evidence type="ECO:0000313" key="3">
    <source>
        <dbReference type="Proteomes" id="UP000626109"/>
    </source>
</evidence>